<accession>A0ABX8R954</accession>
<sequence length="213" mass="24776">MTDRVIDTNIVTVVGEIYSPSVFSHEMYGEGFYTFEIKVPRLSEYNDILPVTISERLIMDLDMNIGTVVKIEGQLRSYNKYVDGKNRLILTIFARDMSLCKEEVKNPNYIFLDGYICKPPVYRSTPFGREITDMLIAVNRPYNKSDYIPCIAWGRNARFSEKLKVGDHLKIWGRVQSREYQKKLRDDKVETRIAYEVSISKMEMSDENNKAAQ</sequence>
<dbReference type="NCBIfam" id="NF004476">
    <property type="entry name" value="PRK05813.1"/>
    <property type="match status" value="1"/>
</dbReference>
<organism evidence="2 3">
    <name type="scientific">Crassaminicella indica</name>
    <dbReference type="NCBI Taxonomy" id="2855394"/>
    <lineage>
        <taxon>Bacteria</taxon>
        <taxon>Bacillati</taxon>
        <taxon>Bacillota</taxon>
        <taxon>Clostridia</taxon>
        <taxon>Eubacteriales</taxon>
        <taxon>Clostridiaceae</taxon>
        <taxon>Crassaminicella</taxon>
    </lineage>
</organism>
<gene>
    <name evidence="2" type="ORF">KVH43_09280</name>
</gene>
<dbReference type="PROSITE" id="PS50935">
    <property type="entry name" value="SSB"/>
    <property type="match status" value="1"/>
</dbReference>
<proteinExistence type="predicted"/>
<evidence type="ECO:0000313" key="3">
    <source>
        <dbReference type="Proteomes" id="UP000886818"/>
    </source>
</evidence>
<keyword evidence="3" id="KW-1185">Reference proteome</keyword>
<protein>
    <submittedName>
        <fullName evidence="2">Single-stranded DNA-binding protein</fullName>
    </submittedName>
</protein>
<dbReference type="InterPro" id="IPR000424">
    <property type="entry name" value="Primosome_PriB/ssb"/>
</dbReference>
<reference evidence="2" key="1">
    <citation type="submission" date="2021-07" db="EMBL/GenBank/DDBJ databases">
        <title>Complete genome sequence of Crassaminicella sp. 143-21, isolated from a deep-sea hydrothermal vent.</title>
        <authorList>
            <person name="Li X."/>
        </authorList>
    </citation>
    <scope>NUCLEOTIDE SEQUENCE</scope>
    <source>
        <strain evidence="2">143-21</strain>
    </source>
</reference>
<dbReference type="EMBL" id="CP078093">
    <property type="protein sequence ID" value="QXM05563.1"/>
    <property type="molecule type" value="Genomic_DNA"/>
</dbReference>
<evidence type="ECO:0000313" key="2">
    <source>
        <dbReference type="EMBL" id="QXM05563.1"/>
    </source>
</evidence>
<dbReference type="Pfam" id="PF00436">
    <property type="entry name" value="SSB"/>
    <property type="match status" value="1"/>
</dbReference>
<dbReference type="GO" id="GO:0003677">
    <property type="term" value="F:DNA binding"/>
    <property type="evidence" value="ECO:0007669"/>
    <property type="project" value="UniProtKB-KW"/>
</dbReference>
<dbReference type="RefSeq" id="WP_218282261.1">
    <property type="nucleotide sequence ID" value="NZ_CP078093.1"/>
</dbReference>
<evidence type="ECO:0000256" key="1">
    <source>
        <dbReference type="PROSITE-ProRule" id="PRU00252"/>
    </source>
</evidence>
<keyword evidence="1 2" id="KW-0238">DNA-binding</keyword>
<name>A0ABX8R954_9CLOT</name>
<dbReference type="Proteomes" id="UP000886818">
    <property type="component" value="Chromosome"/>
</dbReference>